<protein>
    <submittedName>
        <fullName evidence="2">Uncharacterized protein</fullName>
    </submittedName>
</protein>
<evidence type="ECO:0000313" key="2">
    <source>
        <dbReference type="EMBL" id="KAK7176167.1"/>
    </source>
</evidence>
<evidence type="ECO:0000313" key="3">
    <source>
        <dbReference type="Proteomes" id="UP001364617"/>
    </source>
</evidence>
<keyword evidence="3" id="KW-1185">Reference proteome</keyword>
<dbReference type="Proteomes" id="UP001364617">
    <property type="component" value="Unassembled WGS sequence"/>
</dbReference>
<accession>A0AAN9HI03</accession>
<dbReference type="EMBL" id="JAYKXH010000001">
    <property type="protein sequence ID" value="KAK7176167.1"/>
    <property type="molecule type" value="Genomic_DNA"/>
</dbReference>
<sequence length="76" mass="8486">MDEDNCSSSSHYMSSTSLSELERSDKDEVRGQNTSGITSQHDTEEGPHLDTPIPRGNERKRKGENMVDALNAFMDL</sequence>
<gene>
    <name evidence="2" type="ORF">R3I93_000433</name>
</gene>
<evidence type="ECO:0000256" key="1">
    <source>
        <dbReference type="SAM" id="MobiDB-lite"/>
    </source>
</evidence>
<feature type="compositionally biased region" description="Low complexity" evidence="1">
    <location>
        <begin position="7"/>
        <end position="19"/>
    </location>
</feature>
<dbReference type="AlphaFoldDB" id="A0AAN9HI03"/>
<reference evidence="2 3" key="1">
    <citation type="submission" date="2024-02" db="EMBL/GenBank/DDBJ databases">
        <title>Chromosome-level genome assembly of the Eurasian Minnow (Phoxinus phoxinus).</title>
        <authorList>
            <person name="Oriowo T.O."/>
            <person name="Martin S."/>
            <person name="Stange M."/>
            <person name="Chrysostomakis Y."/>
            <person name="Brown T."/>
            <person name="Winkler S."/>
            <person name="Kukowka S."/>
            <person name="Myers E.W."/>
            <person name="Bohne A."/>
        </authorList>
    </citation>
    <scope>NUCLEOTIDE SEQUENCE [LARGE SCALE GENOMIC DNA]</scope>
    <source>
        <strain evidence="2">ZFMK-TIS-60720</strain>
        <tissue evidence="2">Whole Organism</tissue>
    </source>
</reference>
<comment type="caution">
    <text evidence="2">The sequence shown here is derived from an EMBL/GenBank/DDBJ whole genome shotgun (WGS) entry which is preliminary data.</text>
</comment>
<feature type="compositionally biased region" description="Polar residues" evidence="1">
    <location>
        <begin position="31"/>
        <end position="40"/>
    </location>
</feature>
<feature type="compositionally biased region" description="Basic and acidic residues" evidence="1">
    <location>
        <begin position="20"/>
        <end position="30"/>
    </location>
</feature>
<proteinExistence type="predicted"/>
<organism evidence="2 3">
    <name type="scientific">Phoxinus phoxinus</name>
    <name type="common">Eurasian minnow</name>
    <dbReference type="NCBI Taxonomy" id="58324"/>
    <lineage>
        <taxon>Eukaryota</taxon>
        <taxon>Metazoa</taxon>
        <taxon>Chordata</taxon>
        <taxon>Craniata</taxon>
        <taxon>Vertebrata</taxon>
        <taxon>Euteleostomi</taxon>
        <taxon>Actinopterygii</taxon>
        <taxon>Neopterygii</taxon>
        <taxon>Teleostei</taxon>
        <taxon>Ostariophysi</taxon>
        <taxon>Cypriniformes</taxon>
        <taxon>Leuciscidae</taxon>
        <taxon>Phoxininae</taxon>
        <taxon>Phoxinus</taxon>
    </lineage>
</organism>
<feature type="region of interest" description="Disordered" evidence="1">
    <location>
        <begin position="1"/>
        <end position="76"/>
    </location>
</feature>
<name>A0AAN9HI03_9TELE</name>